<reference evidence="1" key="1">
    <citation type="submission" date="2014-07" db="EMBL/GenBank/DDBJ databases">
        <authorList>
            <person name="Martin A.A"/>
            <person name="De Silva N."/>
        </authorList>
    </citation>
    <scope>NUCLEOTIDE SEQUENCE</scope>
</reference>
<dbReference type="STRING" id="75913.A0A0K0FS10"/>
<sequence length="93" mass="10663">MSIYKLVLKLLANKNDRVRNLPEVTEIVAIFQSEDGEVPEDNVLLCSKTEKLKTLSHFSFLKDSATYLLFFPTGAFGWEEKKTYKNVMSKDIS</sequence>
<keyword evidence="1" id="KW-1185">Reference proteome</keyword>
<organism evidence="1 2">
    <name type="scientific">Strongyloides venezuelensis</name>
    <name type="common">Threadworm</name>
    <dbReference type="NCBI Taxonomy" id="75913"/>
    <lineage>
        <taxon>Eukaryota</taxon>
        <taxon>Metazoa</taxon>
        <taxon>Ecdysozoa</taxon>
        <taxon>Nematoda</taxon>
        <taxon>Chromadorea</taxon>
        <taxon>Rhabditida</taxon>
        <taxon>Tylenchina</taxon>
        <taxon>Panagrolaimomorpha</taxon>
        <taxon>Strongyloidoidea</taxon>
        <taxon>Strongyloididae</taxon>
        <taxon>Strongyloides</taxon>
    </lineage>
</organism>
<accession>A0A0K0FS10</accession>
<evidence type="ECO:0000313" key="1">
    <source>
        <dbReference type="Proteomes" id="UP000035680"/>
    </source>
</evidence>
<reference evidence="2" key="2">
    <citation type="submission" date="2015-08" db="UniProtKB">
        <authorList>
            <consortium name="WormBaseParasite"/>
        </authorList>
    </citation>
    <scope>IDENTIFICATION</scope>
</reference>
<dbReference type="AlphaFoldDB" id="A0A0K0FS10"/>
<proteinExistence type="predicted"/>
<dbReference type="Proteomes" id="UP000035680">
    <property type="component" value="Unassembled WGS sequence"/>
</dbReference>
<dbReference type="WBParaSite" id="SVE_1306900.1">
    <property type="protein sequence ID" value="SVE_1306900.1"/>
    <property type="gene ID" value="SVE_1306900"/>
</dbReference>
<evidence type="ECO:0000313" key="2">
    <source>
        <dbReference type="WBParaSite" id="SVE_1306900.1"/>
    </source>
</evidence>
<protein>
    <submittedName>
        <fullName evidence="2">Crinkler (CRN) family protein</fullName>
    </submittedName>
</protein>
<name>A0A0K0FS10_STRVS</name>